<dbReference type="RefSeq" id="WP_243306096.1">
    <property type="nucleotide sequence ID" value="NZ_JALGBI010000001.1"/>
</dbReference>
<feature type="signal peptide" evidence="1">
    <location>
        <begin position="1"/>
        <end position="18"/>
    </location>
</feature>
<keyword evidence="3" id="KW-1185">Reference proteome</keyword>
<evidence type="ECO:0000313" key="3">
    <source>
        <dbReference type="Proteomes" id="UP001139447"/>
    </source>
</evidence>
<dbReference type="Proteomes" id="UP001139447">
    <property type="component" value="Unassembled WGS sequence"/>
</dbReference>
<keyword evidence="1" id="KW-0732">Signal</keyword>
<gene>
    <name evidence="2" type="ORF">MMF98_09830</name>
</gene>
<proteinExistence type="predicted"/>
<name>A0A9X2APH3_9BURK</name>
<evidence type="ECO:0000256" key="1">
    <source>
        <dbReference type="SAM" id="SignalP"/>
    </source>
</evidence>
<accession>A0A9X2APH3</accession>
<comment type="caution">
    <text evidence="2">The sequence shown here is derived from an EMBL/GenBank/DDBJ whole genome shotgun (WGS) entry which is preliminary data.</text>
</comment>
<sequence>MKIATLLLILVISFNVLAQDTVNDVTDSQIDSYQRGMESGCKSQGLGKGDASEKVDAVCDCILKVLKAEMSRSEWQRAYFSSRTRNDREEIRTLAPHIKKTELCRANAL</sequence>
<organism evidence="2 3">
    <name type="scientific">Variovorax terrae</name>
    <dbReference type="NCBI Taxonomy" id="2923278"/>
    <lineage>
        <taxon>Bacteria</taxon>
        <taxon>Pseudomonadati</taxon>
        <taxon>Pseudomonadota</taxon>
        <taxon>Betaproteobacteria</taxon>
        <taxon>Burkholderiales</taxon>
        <taxon>Comamonadaceae</taxon>
        <taxon>Variovorax</taxon>
    </lineage>
</organism>
<protein>
    <submittedName>
        <fullName evidence="2">Uncharacterized protein</fullName>
    </submittedName>
</protein>
<dbReference type="EMBL" id="JALGBI010000001">
    <property type="protein sequence ID" value="MCJ0763507.1"/>
    <property type="molecule type" value="Genomic_DNA"/>
</dbReference>
<feature type="chain" id="PRO_5040752323" evidence="1">
    <location>
        <begin position="19"/>
        <end position="109"/>
    </location>
</feature>
<dbReference type="AlphaFoldDB" id="A0A9X2APH3"/>
<reference evidence="2" key="1">
    <citation type="submission" date="2022-03" db="EMBL/GenBank/DDBJ databases">
        <authorList>
            <person name="Woo C.Y."/>
        </authorList>
    </citation>
    <scope>NUCLEOTIDE SEQUENCE</scope>
    <source>
        <strain evidence="2">CYS-02</strain>
    </source>
</reference>
<evidence type="ECO:0000313" key="2">
    <source>
        <dbReference type="EMBL" id="MCJ0763507.1"/>
    </source>
</evidence>